<name>A0AAV4DZW9_9GAST</name>
<gene>
    <name evidence="1" type="ORF">PoB_007612500</name>
</gene>
<accession>A0AAV4DZW9</accession>
<evidence type="ECO:0000313" key="1">
    <source>
        <dbReference type="EMBL" id="GFO49620.1"/>
    </source>
</evidence>
<keyword evidence="2" id="KW-1185">Reference proteome</keyword>
<dbReference type="EMBL" id="BLXT01008494">
    <property type="protein sequence ID" value="GFO49620.1"/>
    <property type="molecule type" value="Genomic_DNA"/>
</dbReference>
<comment type="caution">
    <text evidence="1">The sequence shown here is derived from an EMBL/GenBank/DDBJ whole genome shotgun (WGS) entry which is preliminary data.</text>
</comment>
<proteinExistence type="predicted"/>
<protein>
    <submittedName>
        <fullName evidence="1">Uncharacterized protein</fullName>
    </submittedName>
</protein>
<dbReference type="Proteomes" id="UP000735302">
    <property type="component" value="Unassembled WGS sequence"/>
</dbReference>
<sequence length="73" mass="8084">MVGTLNAAFFLELLPLTKFNFAQWAQLPFARNLVVADNTVQTEKFPDQIRPVPSDVPVCGLRGEIVEIVTLPS</sequence>
<organism evidence="1 2">
    <name type="scientific">Plakobranchus ocellatus</name>
    <dbReference type="NCBI Taxonomy" id="259542"/>
    <lineage>
        <taxon>Eukaryota</taxon>
        <taxon>Metazoa</taxon>
        <taxon>Spiralia</taxon>
        <taxon>Lophotrochozoa</taxon>
        <taxon>Mollusca</taxon>
        <taxon>Gastropoda</taxon>
        <taxon>Heterobranchia</taxon>
        <taxon>Euthyneura</taxon>
        <taxon>Panpulmonata</taxon>
        <taxon>Sacoglossa</taxon>
        <taxon>Placobranchoidea</taxon>
        <taxon>Plakobranchidae</taxon>
        <taxon>Plakobranchus</taxon>
    </lineage>
</organism>
<dbReference type="AlphaFoldDB" id="A0AAV4DZW9"/>
<reference evidence="1 2" key="1">
    <citation type="journal article" date="2021" name="Elife">
        <title>Chloroplast acquisition without the gene transfer in kleptoplastic sea slugs, Plakobranchus ocellatus.</title>
        <authorList>
            <person name="Maeda T."/>
            <person name="Takahashi S."/>
            <person name="Yoshida T."/>
            <person name="Shimamura S."/>
            <person name="Takaki Y."/>
            <person name="Nagai Y."/>
            <person name="Toyoda A."/>
            <person name="Suzuki Y."/>
            <person name="Arimoto A."/>
            <person name="Ishii H."/>
            <person name="Satoh N."/>
            <person name="Nishiyama T."/>
            <person name="Hasebe M."/>
            <person name="Maruyama T."/>
            <person name="Minagawa J."/>
            <person name="Obokata J."/>
            <person name="Shigenobu S."/>
        </authorList>
    </citation>
    <scope>NUCLEOTIDE SEQUENCE [LARGE SCALE GENOMIC DNA]</scope>
</reference>
<evidence type="ECO:0000313" key="2">
    <source>
        <dbReference type="Proteomes" id="UP000735302"/>
    </source>
</evidence>